<dbReference type="Pfam" id="PF05773">
    <property type="entry name" value="RWD"/>
    <property type="match status" value="1"/>
</dbReference>
<feature type="region of interest" description="Disordered" evidence="11">
    <location>
        <begin position="539"/>
        <end position="570"/>
    </location>
</feature>
<dbReference type="CDD" id="cd22453">
    <property type="entry name" value="KH-I_MUG60_like"/>
    <property type="match status" value="1"/>
</dbReference>
<dbReference type="GO" id="GO:0016567">
    <property type="term" value="P:protein ubiquitination"/>
    <property type="evidence" value="ECO:0007669"/>
    <property type="project" value="InterPro"/>
</dbReference>
<feature type="compositionally biased region" description="Polar residues" evidence="11">
    <location>
        <begin position="1407"/>
        <end position="1420"/>
    </location>
</feature>
<evidence type="ECO:0000259" key="14">
    <source>
        <dbReference type="PROSITE" id="PS51873"/>
    </source>
</evidence>
<dbReference type="Gene3D" id="3.10.110.10">
    <property type="entry name" value="Ubiquitin Conjugating Enzyme"/>
    <property type="match status" value="1"/>
</dbReference>
<dbReference type="SUPFAM" id="SSF54495">
    <property type="entry name" value="UBC-like"/>
    <property type="match status" value="1"/>
</dbReference>
<dbReference type="PROSITE" id="PS00518">
    <property type="entry name" value="ZF_RING_1"/>
    <property type="match status" value="1"/>
</dbReference>
<sequence>MNSHQEIAACSLLQTEEWEVLEAIYPDCVSSDISRGIRKLEIPVELGDSRPVVIVEDITTAAGFQTEDVPVRRETQPLSLSSLPPILLDLLLPPAYPLSSAPIILSMHATISWLPRISMLQQKLMEMWQPGESVLYNWIEWIRSADFLSSLGLVTSDSGREVIRIFHPTPHLLAPLLTNHDAMSSSSKFSQNSYECTICLTYQKGARCLKLLCGHIFCRACLEDGWKLYIAEGDVTRVGCLDPTCVKEGREANEEEVRRVVTEEEVRRWKWLREKRLLDQDPTIIHCPMALCQAPVPRPSTAGELHPESGWDRLRTCQSCGYSFCAFCKRTWHGPLADCPIPIAESFLLEYIKLPADSAARKVFEQRYGVRNLARMVAKYEEERANREWLAKSTMACPQCDVHVEKSAGCNHVNDVRQVQATLLLPVRNAAEWEQAVPTLFDARNEVLHEAVRWTRDRRMGADGGRVDCGVVDHMTKRNDNRFDTTSPIPVFASYPADPPPVFLSSVYDHLTMDIYTTAFTYPRRSRYAHSSASSLDFASNSQPDSFAPNPFQHPGTNGHVDAHPPPSSSDAEAVQKLVMMTMATQACHVSFAVADQGSGWNFLISGSYQQVLFARGMILKDCPIQNRAAIRVTRSEVLDFPSSKPVLKPEVRRRLDDIASQTLAHIAVVNSPFALSTRTPPDGISSSAGWSGLETERVCELVITGQGDSVEIARVRLLVMLDELSGLHAEVCEIDQKLQAIVAGRKRHVLQTIQEETATNIYYPSPLQGLVGPDVSSLPSGPSPPGGATRQNKNAIWITGEFFGVQRARDMLLQVSMGKSKGIISRDTAILPRKLDWMVTDHAEDLKVIMNDNATFIQFPAIGSSVSVITVFGDHRVNIQRTIRSVMQLACQFYVASFWLLPTQFNVLLPPSSLNANQVASILQQVSNATGAEVVFKSMCFEMHGLEHEVRHAVSMILDLDIVKAFHHEIRFQIELANEHREFISGKKNGKINKIMQTANAKIKFETFNDHNFLIDIAGNDASVLQALTLLQEELPAEISFHVPESYHKRIIGVGGRSIQRIMKKYGVYVKFSNAEEFAALGGYNDNEDNVVARTPAKNAINLDNLKQSVMELVNPKDKDYINETVVIPRRYHRTLLGEKCIFIHDIENKTNSRVRFPDKETASDVVTIFGPESQIQIAATMLLDHVPFEADMAVPPQAELALICSSPEFSGFVERIKRELQVVISPNIKTSGNGTGTETPSECSFKFRCQRSNSDFLVTAREMLEQFLLNHNIHVYPSPTVHTHKRGDSFAEAFPHFDSKVLSTMPRTRGSADLSLSRTEPMIDRRLRLANSSPDVKALFNNSPSYIYHLDEAQESLDSQASYVPGPASDYWNPQPPIGSGMASRTRRGDEKRGSDSLLEAKLNDQISKPRSLNNRAQSLDLTFSLSRISEAASRHPPPDSPTNSMGDTGPSSSPTSATAPLFPSVYGPPSSSRPPTMSGSPRARRGSRMLDDESVDEVSRVISNLGL</sequence>
<dbReference type="EC" id="2.3.2.31" evidence="2"/>
<dbReference type="GO" id="GO:0003723">
    <property type="term" value="F:RNA binding"/>
    <property type="evidence" value="ECO:0007669"/>
    <property type="project" value="UniProtKB-UniRule"/>
</dbReference>
<dbReference type="Gene3D" id="3.30.40.10">
    <property type="entry name" value="Zinc/RING finger domain, C3HC4 (zinc finger)"/>
    <property type="match status" value="1"/>
</dbReference>
<dbReference type="InterPro" id="IPR036612">
    <property type="entry name" value="KH_dom_type_1_sf"/>
</dbReference>
<dbReference type="Pfam" id="PF00013">
    <property type="entry name" value="KH_1"/>
    <property type="match status" value="3"/>
</dbReference>
<keyword evidence="4" id="KW-0479">Metal-binding</keyword>
<dbReference type="InterPro" id="IPR016135">
    <property type="entry name" value="UBQ-conjugating_enzyme/RWD"/>
</dbReference>
<evidence type="ECO:0000256" key="2">
    <source>
        <dbReference type="ARBA" id="ARBA00012251"/>
    </source>
</evidence>
<comment type="caution">
    <text evidence="15">The sequence shown here is derived from an EMBL/GenBank/DDBJ whole genome shotgun (WGS) entry which is preliminary data.</text>
</comment>
<evidence type="ECO:0000256" key="9">
    <source>
        <dbReference type="PROSITE-ProRule" id="PRU00117"/>
    </source>
</evidence>
<dbReference type="Pfam" id="PF24563">
    <property type="entry name" value="KH_Mug60-KHD4"/>
    <property type="match status" value="1"/>
</dbReference>
<feature type="region of interest" description="Disordered" evidence="11">
    <location>
        <begin position="1433"/>
        <end position="1510"/>
    </location>
</feature>
<feature type="domain" description="RWD" evidence="13">
    <location>
        <begin position="16"/>
        <end position="149"/>
    </location>
</feature>
<proteinExistence type="predicted"/>
<keyword evidence="9" id="KW-0694">RNA-binding</keyword>
<dbReference type="SMART" id="SM00322">
    <property type="entry name" value="KH"/>
    <property type="match status" value="4"/>
</dbReference>
<dbReference type="InterPro" id="IPR004088">
    <property type="entry name" value="KH_dom_type_1"/>
</dbReference>
<comment type="catalytic activity">
    <reaction evidence="1">
        <text>[E2 ubiquitin-conjugating enzyme]-S-ubiquitinyl-L-cysteine + [acceptor protein]-L-lysine = [E2 ubiquitin-conjugating enzyme]-L-cysteine + [acceptor protein]-N(6)-ubiquitinyl-L-lysine.</text>
        <dbReference type="EC" id="2.3.2.31"/>
    </reaction>
</comment>
<dbReference type="PROSITE" id="PS50908">
    <property type="entry name" value="RWD"/>
    <property type="match status" value="1"/>
</dbReference>
<dbReference type="Pfam" id="PF01485">
    <property type="entry name" value="IBR"/>
    <property type="match status" value="1"/>
</dbReference>
<evidence type="ECO:0000256" key="6">
    <source>
        <dbReference type="ARBA" id="ARBA00022771"/>
    </source>
</evidence>
<feature type="region of interest" description="Disordered" evidence="11">
    <location>
        <begin position="1363"/>
        <end position="1420"/>
    </location>
</feature>
<dbReference type="InterPro" id="IPR013083">
    <property type="entry name" value="Znf_RING/FYVE/PHD"/>
</dbReference>
<evidence type="ECO:0000256" key="10">
    <source>
        <dbReference type="PROSITE-ProRule" id="PRU00175"/>
    </source>
</evidence>
<evidence type="ECO:0000313" key="16">
    <source>
        <dbReference type="Proteomes" id="UP000298327"/>
    </source>
</evidence>
<evidence type="ECO:0000256" key="11">
    <source>
        <dbReference type="SAM" id="MobiDB-lite"/>
    </source>
</evidence>
<dbReference type="InterPro" id="IPR002867">
    <property type="entry name" value="IBR_dom"/>
</dbReference>
<feature type="compositionally biased region" description="Low complexity" evidence="11">
    <location>
        <begin position="1453"/>
        <end position="1463"/>
    </location>
</feature>
<evidence type="ECO:0000256" key="4">
    <source>
        <dbReference type="ARBA" id="ARBA00022723"/>
    </source>
</evidence>
<dbReference type="InterPro" id="IPR006575">
    <property type="entry name" value="RWD_dom"/>
</dbReference>
<dbReference type="SMART" id="SM00647">
    <property type="entry name" value="IBR"/>
    <property type="match status" value="1"/>
</dbReference>
<evidence type="ECO:0000256" key="8">
    <source>
        <dbReference type="ARBA" id="ARBA00022833"/>
    </source>
</evidence>
<dbReference type="PROSITE" id="PS50089">
    <property type="entry name" value="ZF_RING_2"/>
    <property type="match status" value="1"/>
</dbReference>
<feature type="compositionally biased region" description="Polar residues" evidence="11">
    <location>
        <begin position="1472"/>
        <end position="1482"/>
    </location>
</feature>
<dbReference type="GO" id="GO:0008270">
    <property type="term" value="F:zinc ion binding"/>
    <property type="evidence" value="ECO:0007669"/>
    <property type="project" value="UniProtKB-KW"/>
</dbReference>
<feature type="domain" description="RING-type" evidence="14">
    <location>
        <begin position="192"/>
        <end position="455"/>
    </location>
</feature>
<evidence type="ECO:0000256" key="5">
    <source>
        <dbReference type="ARBA" id="ARBA00022737"/>
    </source>
</evidence>
<evidence type="ECO:0000259" key="13">
    <source>
        <dbReference type="PROSITE" id="PS50908"/>
    </source>
</evidence>
<keyword evidence="6 10" id="KW-0863">Zinc-finger</keyword>
<protein>
    <recommendedName>
        <fullName evidence="2">RBR-type E3 ubiquitin transferase</fullName>
        <ecNumber evidence="2">2.3.2.31</ecNumber>
    </recommendedName>
</protein>
<organism evidence="15 16">
    <name type="scientific">Dentipellis fragilis</name>
    <dbReference type="NCBI Taxonomy" id="205917"/>
    <lineage>
        <taxon>Eukaryota</taxon>
        <taxon>Fungi</taxon>
        <taxon>Dikarya</taxon>
        <taxon>Basidiomycota</taxon>
        <taxon>Agaricomycotina</taxon>
        <taxon>Agaricomycetes</taxon>
        <taxon>Russulales</taxon>
        <taxon>Hericiaceae</taxon>
        <taxon>Dentipellis</taxon>
    </lineage>
</organism>
<dbReference type="InterPro" id="IPR017907">
    <property type="entry name" value="Znf_RING_CS"/>
</dbReference>
<dbReference type="InterPro" id="IPR001841">
    <property type="entry name" value="Znf_RING"/>
</dbReference>
<dbReference type="Gene3D" id="3.30.1370.10">
    <property type="entry name" value="K Homology domain, type 1"/>
    <property type="match status" value="4"/>
</dbReference>
<keyword evidence="16" id="KW-1185">Reference proteome</keyword>
<dbReference type="GO" id="GO:0061630">
    <property type="term" value="F:ubiquitin protein ligase activity"/>
    <property type="evidence" value="ECO:0007669"/>
    <property type="project" value="UniProtKB-EC"/>
</dbReference>
<dbReference type="OrthoDB" id="271862at2759"/>
<reference evidence="15 16" key="1">
    <citation type="submission" date="2019-02" db="EMBL/GenBank/DDBJ databases">
        <title>Genome sequencing of the rare red list fungi Dentipellis fragilis.</title>
        <authorList>
            <person name="Buettner E."/>
            <person name="Kellner H."/>
        </authorList>
    </citation>
    <scope>NUCLEOTIDE SEQUENCE [LARGE SCALE GENOMIC DNA]</scope>
    <source>
        <strain evidence="15 16">DSM 105465</strain>
    </source>
</reference>
<dbReference type="PANTHER" id="PTHR11685">
    <property type="entry name" value="RBR FAMILY RING FINGER AND IBR DOMAIN-CONTAINING"/>
    <property type="match status" value="1"/>
</dbReference>
<evidence type="ECO:0000259" key="12">
    <source>
        <dbReference type="PROSITE" id="PS50089"/>
    </source>
</evidence>
<keyword evidence="5" id="KW-0677">Repeat</keyword>
<dbReference type="PROSITE" id="PS51873">
    <property type="entry name" value="TRIAD"/>
    <property type="match status" value="1"/>
</dbReference>
<dbReference type="Gene3D" id="1.20.120.1750">
    <property type="match status" value="1"/>
</dbReference>
<evidence type="ECO:0000256" key="3">
    <source>
        <dbReference type="ARBA" id="ARBA00022679"/>
    </source>
</evidence>
<dbReference type="Proteomes" id="UP000298327">
    <property type="component" value="Unassembled WGS sequence"/>
</dbReference>
<keyword evidence="7" id="KW-0833">Ubl conjugation pathway</keyword>
<dbReference type="InterPro" id="IPR031127">
    <property type="entry name" value="E3_UB_ligase_RBR"/>
</dbReference>
<dbReference type="PROSITE" id="PS50084">
    <property type="entry name" value="KH_TYPE_1"/>
    <property type="match status" value="3"/>
</dbReference>
<feature type="domain" description="RING-type" evidence="12">
    <location>
        <begin position="196"/>
        <end position="240"/>
    </location>
</feature>
<dbReference type="EMBL" id="SEOQ01000009">
    <property type="protein sequence ID" value="TFY72615.1"/>
    <property type="molecule type" value="Genomic_DNA"/>
</dbReference>
<dbReference type="InterPro" id="IPR056553">
    <property type="entry name" value="KH_Mug60-KHD4"/>
</dbReference>
<keyword evidence="8" id="KW-0862">Zinc</keyword>
<dbReference type="InterPro" id="IPR044066">
    <property type="entry name" value="TRIAD_supradom"/>
</dbReference>
<dbReference type="CDD" id="cd23134">
    <property type="entry name" value="RING-HC_ITT1-like"/>
    <property type="match status" value="1"/>
</dbReference>
<name>A0A4Y9ZCX6_9AGAM</name>
<dbReference type="CDD" id="cd00105">
    <property type="entry name" value="KH-I"/>
    <property type="match status" value="1"/>
</dbReference>
<dbReference type="STRING" id="205917.A0A4Y9ZCX6"/>
<dbReference type="SUPFAM" id="SSF57850">
    <property type="entry name" value="RING/U-box"/>
    <property type="match status" value="1"/>
</dbReference>
<evidence type="ECO:0000256" key="7">
    <source>
        <dbReference type="ARBA" id="ARBA00022786"/>
    </source>
</evidence>
<evidence type="ECO:0000313" key="15">
    <source>
        <dbReference type="EMBL" id="TFY72615.1"/>
    </source>
</evidence>
<evidence type="ECO:0000256" key="1">
    <source>
        <dbReference type="ARBA" id="ARBA00001798"/>
    </source>
</evidence>
<dbReference type="SUPFAM" id="SSF54791">
    <property type="entry name" value="Eukaryotic type KH-domain (KH-domain type I)"/>
    <property type="match status" value="4"/>
</dbReference>
<gene>
    <name evidence="15" type="ORF">EVG20_g370</name>
</gene>
<dbReference type="CDD" id="cd23820">
    <property type="entry name" value="RWD_RNF14"/>
    <property type="match status" value="1"/>
</dbReference>
<keyword evidence="3" id="KW-0808">Transferase</keyword>
<dbReference type="InterPro" id="IPR004087">
    <property type="entry name" value="KH_dom"/>
</dbReference>
<accession>A0A4Y9ZCX6</accession>
<dbReference type="CDD" id="cd20341">
    <property type="entry name" value="BRcat_RBR_RNF14"/>
    <property type="match status" value="1"/>
</dbReference>